<proteinExistence type="predicted"/>
<evidence type="ECO:0000256" key="1">
    <source>
        <dbReference type="ARBA" id="ARBA00023015"/>
    </source>
</evidence>
<accession>A0A327L0K7</accession>
<evidence type="ECO:0000259" key="4">
    <source>
        <dbReference type="PROSITE" id="PS50949"/>
    </source>
</evidence>
<dbReference type="GO" id="GO:0003700">
    <property type="term" value="F:DNA-binding transcription factor activity"/>
    <property type="evidence" value="ECO:0007669"/>
    <property type="project" value="InterPro"/>
</dbReference>
<dbReference type="SMART" id="SM00895">
    <property type="entry name" value="FCD"/>
    <property type="match status" value="1"/>
</dbReference>
<dbReference type="SUPFAM" id="SSF48008">
    <property type="entry name" value="GntR ligand-binding domain-like"/>
    <property type="match status" value="1"/>
</dbReference>
<name>A0A327L0K7_9BRAD</name>
<dbReference type="PANTHER" id="PTHR43537">
    <property type="entry name" value="TRANSCRIPTIONAL REGULATOR, GNTR FAMILY"/>
    <property type="match status" value="1"/>
</dbReference>
<gene>
    <name evidence="5" type="ORF">CH341_16410</name>
</gene>
<dbReference type="Pfam" id="PF07729">
    <property type="entry name" value="FCD"/>
    <property type="match status" value="1"/>
</dbReference>
<evidence type="ECO:0000256" key="3">
    <source>
        <dbReference type="ARBA" id="ARBA00023163"/>
    </source>
</evidence>
<dbReference type="EMBL" id="NPEX01000110">
    <property type="protein sequence ID" value="RAI43042.1"/>
    <property type="molecule type" value="Genomic_DNA"/>
</dbReference>
<dbReference type="Pfam" id="PF00392">
    <property type="entry name" value="GntR"/>
    <property type="match status" value="1"/>
</dbReference>
<dbReference type="OrthoDB" id="8680240at2"/>
<keyword evidence="6" id="KW-1185">Reference proteome</keyword>
<dbReference type="AlphaFoldDB" id="A0A327L0K7"/>
<organism evidence="5 6">
    <name type="scientific">Rhodoplanes roseus</name>
    <dbReference type="NCBI Taxonomy" id="29409"/>
    <lineage>
        <taxon>Bacteria</taxon>
        <taxon>Pseudomonadati</taxon>
        <taxon>Pseudomonadota</taxon>
        <taxon>Alphaproteobacteria</taxon>
        <taxon>Hyphomicrobiales</taxon>
        <taxon>Nitrobacteraceae</taxon>
        <taxon>Rhodoplanes</taxon>
    </lineage>
</organism>
<dbReference type="RefSeq" id="WP_111420100.1">
    <property type="nucleotide sequence ID" value="NZ_NPEX01000110.1"/>
</dbReference>
<dbReference type="InterPro" id="IPR036388">
    <property type="entry name" value="WH-like_DNA-bd_sf"/>
</dbReference>
<keyword evidence="2" id="KW-0238">DNA-binding</keyword>
<dbReference type="InterPro" id="IPR011711">
    <property type="entry name" value="GntR_C"/>
</dbReference>
<evidence type="ECO:0000313" key="5">
    <source>
        <dbReference type="EMBL" id="RAI43042.1"/>
    </source>
</evidence>
<reference evidence="5 6" key="1">
    <citation type="submission" date="2017-07" db="EMBL/GenBank/DDBJ databases">
        <title>Draft Genome Sequences of Select Purple Nonsulfur Bacteria.</title>
        <authorList>
            <person name="Lasarre B."/>
            <person name="Mckinlay J.B."/>
        </authorList>
    </citation>
    <scope>NUCLEOTIDE SEQUENCE [LARGE SCALE GENOMIC DNA]</scope>
    <source>
        <strain evidence="5 6">DSM 5909</strain>
    </source>
</reference>
<evidence type="ECO:0000256" key="2">
    <source>
        <dbReference type="ARBA" id="ARBA00023125"/>
    </source>
</evidence>
<evidence type="ECO:0000313" key="6">
    <source>
        <dbReference type="Proteomes" id="UP000249130"/>
    </source>
</evidence>
<protein>
    <recommendedName>
        <fullName evidence="4">HTH gntR-type domain-containing protein</fullName>
    </recommendedName>
</protein>
<dbReference type="PANTHER" id="PTHR43537:SF5">
    <property type="entry name" value="UXU OPERON TRANSCRIPTIONAL REGULATOR"/>
    <property type="match status" value="1"/>
</dbReference>
<dbReference type="Gene3D" id="1.20.120.530">
    <property type="entry name" value="GntR ligand-binding domain-like"/>
    <property type="match status" value="1"/>
</dbReference>
<dbReference type="PROSITE" id="PS50949">
    <property type="entry name" value="HTH_GNTR"/>
    <property type="match status" value="1"/>
</dbReference>
<keyword evidence="1" id="KW-0805">Transcription regulation</keyword>
<dbReference type="SUPFAM" id="SSF46785">
    <property type="entry name" value="Winged helix' DNA-binding domain"/>
    <property type="match status" value="1"/>
</dbReference>
<dbReference type="Proteomes" id="UP000249130">
    <property type="component" value="Unassembled WGS sequence"/>
</dbReference>
<dbReference type="InterPro" id="IPR036390">
    <property type="entry name" value="WH_DNA-bd_sf"/>
</dbReference>
<comment type="caution">
    <text evidence="5">The sequence shown here is derived from an EMBL/GenBank/DDBJ whole genome shotgun (WGS) entry which is preliminary data.</text>
</comment>
<dbReference type="InterPro" id="IPR000524">
    <property type="entry name" value="Tscrpt_reg_HTH_GntR"/>
</dbReference>
<feature type="domain" description="HTH gntR-type" evidence="4">
    <location>
        <begin position="8"/>
        <end position="75"/>
    </location>
</feature>
<dbReference type="InterPro" id="IPR008920">
    <property type="entry name" value="TF_FadR/GntR_C"/>
</dbReference>
<keyword evidence="3" id="KW-0804">Transcription</keyword>
<dbReference type="Gene3D" id="1.10.10.10">
    <property type="entry name" value="Winged helix-like DNA-binding domain superfamily/Winged helix DNA-binding domain"/>
    <property type="match status" value="1"/>
</dbReference>
<sequence length="207" mass="23205">MGKSKESAEHVEDVVGRIQADINLGVYKFGEQLKLSSLEQTYSTTRFYVRQALLVLKSLGLVEHQHNSGFRVCAQEQYSQTQLRFVRMTLERSAVPFVIANATAEDIVELRRLAAAFQSAAATSSRAQQTTANADFHRAVYRIARNPVLSRLIDGLRLQSYVGTPGRWGTREGLAASAAEHFAMVDAVEQRDPYELDRTIFNHIQAF</sequence>
<dbReference type="GO" id="GO:0003677">
    <property type="term" value="F:DNA binding"/>
    <property type="evidence" value="ECO:0007669"/>
    <property type="project" value="UniProtKB-KW"/>
</dbReference>